<dbReference type="NCBIfam" id="TIGR00211">
    <property type="entry name" value="glyS"/>
    <property type="match status" value="1"/>
</dbReference>
<dbReference type="NCBIfam" id="TIGR00388">
    <property type="entry name" value="glyQ"/>
    <property type="match status" value="1"/>
</dbReference>
<evidence type="ECO:0000256" key="7">
    <source>
        <dbReference type="ARBA" id="ARBA00047937"/>
    </source>
</evidence>
<proteinExistence type="inferred from homology"/>
<keyword evidence="12" id="KW-1185">Reference proteome</keyword>
<evidence type="ECO:0000256" key="8">
    <source>
        <dbReference type="HAMAP-Rule" id="MF_00254"/>
    </source>
</evidence>
<evidence type="ECO:0000256" key="1">
    <source>
        <dbReference type="ARBA" id="ARBA00008226"/>
    </source>
</evidence>
<dbReference type="HAMAP" id="MF_00255">
    <property type="entry name" value="Gly_tRNA_synth_beta"/>
    <property type="match status" value="1"/>
</dbReference>
<dbReference type="GO" id="GO:0004820">
    <property type="term" value="F:glycine-tRNA ligase activity"/>
    <property type="evidence" value="ECO:0007669"/>
    <property type="project" value="UniProtKB-UniRule"/>
</dbReference>
<keyword evidence="5 9" id="KW-0648">Protein biosynthesis</keyword>
<dbReference type="GO" id="GO:0006426">
    <property type="term" value="P:glycyl-tRNA aminoacylation"/>
    <property type="evidence" value="ECO:0007669"/>
    <property type="project" value="UniProtKB-UniRule"/>
</dbReference>
<evidence type="ECO:0000256" key="9">
    <source>
        <dbReference type="HAMAP-Rule" id="MF_00255"/>
    </source>
</evidence>
<dbReference type="PANTHER" id="PTHR30075">
    <property type="entry name" value="GLYCYL-TRNA SYNTHETASE"/>
    <property type="match status" value="1"/>
</dbReference>
<keyword evidence="6 9" id="KW-0030">Aminoacyl-tRNA synthetase</keyword>
<dbReference type="AlphaFoldDB" id="A0A0P6XNN6"/>
<reference evidence="11 12" key="1">
    <citation type="submission" date="2015-07" db="EMBL/GenBank/DDBJ databases">
        <title>Genome sequence of Leptolinea tardivitalis DSM 16556.</title>
        <authorList>
            <person name="Hemp J."/>
            <person name="Ward L.M."/>
            <person name="Pace L.A."/>
            <person name="Fischer W.W."/>
        </authorList>
    </citation>
    <scope>NUCLEOTIDE SEQUENCE [LARGE SCALE GENOMIC DNA]</scope>
    <source>
        <strain evidence="11 12">YMTK-2</strain>
    </source>
</reference>
<comment type="similarity">
    <text evidence="1 9">Belongs to the class-II aminoacyl-tRNA synthetase family.</text>
</comment>
<sequence>MSKPLDFQSIMLALEKFWAEKGCLVWQPYYTQVGAGTMNPATYLRVLGPEPWNVAYVEPSVRPDDGRYGENPNRLQQHYQFQVILKPDPGNPQELYLDSLKALGIDPAEHDIRFVEDNWESPALGAWGLGWEVWLDGQEITQFTYFQQAGGIVLDPNAVEITYGLERIAIALQNVRSFREIQWSADRTYGEVNLQAEREHSKYYFEIADVDRLRQMYNLFEAEAEASLEQGLVLPAHDYVLKCSHTFNILDTRGAVGVTERQALFSRMRDLARRVAEAYVAQRQELGFPWGKADSASINSQKKTSVIALDAAKAPEKPETLLLEIGTEELPAADLQFALAQLTERMPAVLNDLRLEHGDIQVTGTPRRLVVRVEKVSPRQPDKTSIIKGPPADRAFDADGKPTPAATGFARGKGLKPEDLKVMEIDGGRYAAAEVHEIGKPAGQVLQSALADLVASIKFDKTMRWNESQIGFSRPLRWFVALIGSQVIPFQYAGLTAGNITRGLRFGTAPEAVVNSADAYADVLKSQGILLDPVKRRAVIAEQVSRLAVSVGGNPEVDATLLDEVNNLVERPTALLGKFDPESLKLPAEVLISVMKKHQRYFPVIKPDGSLLPYFIAVRNGDDQKIETVTDGNEQVIRARFADAAFFINEDIRFKLEDFVPQLSTLVFQFKLGSMLDRTNRIEKLVAGLTGTLGLSPDDQKISRRAAHLCKADLATHMVVEMTSLQGVMGGYYARRSGEEEAVAKAIVEHYLPKNTGDAAPSSKAGLVVSLADRLDLLAGLFAAGLAPTGTKDPYAQRRAALGFVQSLIAWNLDFDTMEGLKLAAANLPIAMSEDSLKACQEFITGRLKGYLTDQGYRYDVVDAVLARQGNNPAGAARACQQLTAWVQRDDWNTILPAFSRCVRITRSLKETFSVQSDTLKEPSEKDLFAQITRMESALQGKVAVDDFLNTFLPAIPAVNAFFDAVLVMSEDLQEKANRLGMLQRIARLPENIVDLSLLEGF</sequence>
<dbReference type="EMBL" id="LGCK01000014">
    <property type="protein sequence ID" value="KPL70604.1"/>
    <property type="molecule type" value="Genomic_DNA"/>
</dbReference>
<evidence type="ECO:0000313" key="11">
    <source>
        <dbReference type="EMBL" id="KPL70604.1"/>
    </source>
</evidence>
<dbReference type="CDD" id="cd00733">
    <property type="entry name" value="GlyRS_alpha_core"/>
    <property type="match status" value="1"/>
</dbReference>
<comment type="catalytic activity">
    <reaction evidence="7 9">
        <text>tRNA(Gly) + glycine + ATP = glycyl-tRNA(Gly) + AMP + diphosphate</text>
        <dbReference type="Rhea" id="RHEA:16013"/>
        <dbReference type="Rhea" id="RHEA-COMP:9664"/>
        <dbReference type="Rhea" id="RHEA-COMP:9683"/>
        <dbReference type="ChEBI" id="CHEBI:30616"/>
        <dbReference type="ChEBI" id="CHEBI:33019"/>
        <dbReference type="ChEBI" id="CHEBI:57305"/>
        <dbReference type="ChEBI" id="CHEBI:78442"/>
        <dbReference type="ChEBI" id="CHEBI:78522"/>
        <dbReference type="ChEBI" id="CHEBI:456215"/>
        <dbReference type="EC" id="6.1.1.14"/>
    </reaction>
</comment>
<dbReference type="NCBIfam" id="NF006827">
    <property type="entry name" value="PRK09348.1"/>
    <property type="match status" value="1"/>
</dbReference>
<dbReference type="InterPro" id="IPR015944">
    <property type="entry name" value="Gly-tRNA-synth_bsu"/>
</dbReference>
<dbReference type="SUPFAM" id="SSF109604">
    <property type="entry name" value="HD-domain/PDEase-like"/>
    <property type="match status" value="1"/>
</dbReference>
<accession>A0A0P6XNN6</accession>
<evidence type="ECO:0000256" key="3">
    <source>
        <dbReference type="ARBA" id="ARBA00022741"/>
    </source>
</evidence>
<dbReference type="InterPro" id="IPR002310">
    <property type="entry name" value="Gly-tRNA_ligase_asu"/>
</dbReference>
<dbReference type="SUPFAM" id="SSF55681">
    <property type="entry name" value="Class II aaRS and biotin synthetases"/>
    <property type="match status" value="1"/>
</dbReference>
<dbReference type="Proteomes" id="UP000050430">
    <property type="component" value="Unassembled WGS sequence"/>
</dbReference>
<evidence type="ECO:0000256" key="2">
    <source>
        <dbReference type="ARBA" id="ARBA00022598"/>
    </source>
</evidence>
<dbReference type="STRING" id="229920.ADM99_15975"/>
<dbReference type="PATRIC" id="fig|229920.5.peg.571"/>
<dbReference type="PROSITE" id="PS50861">
    <property type="entry name" value="AA_TRNA_LIGASE_II_GLYAB"/>
    <property type="match status" value="2"/>
</dbReference>
<dbReference type="RefSeq" id="WP_062422512.1">
    <property type="nucleotide sequence ID" value="NZ_BBYA01000010.1"/>
</dbReference>
<dbReference type="InterPro" id="IPR006194">
    <property type="entry name" value="Gly-tRNA-synth_heterodimer"/>
</dbReference>
<feature type="region of interest" description="Disordered" evidence="10">
    <location>
        <begin position="380"/>
        <end position="411"/>
    </location>
</feature>
<comment type="caution">
    <text evidence="11">The sequence shown here is derived from an EMBL/GenBank/DDBJ whole genome shotgun (WGS) entry which is preliminary data.</text>
</comment>
<comment type="subcellular location">
    <subcellularLocation>
        <location evidence="9">Cytoplasm</location>
    </subcellularLocation>
</comment>
<comment type="subunit">
    <text evidence="9">Tetramer of two alpha and two beta subunits.</text>
</comment>
<dbReference type="Gene3D" id="3.30.930.10">
    <property type="entry name" value="Bira Bifunctional Protein, Domain 2"/>
    <property type="match status" value="1"/>
</dbReference>
<dbReference type="Gene3D" id="1.20.58.180">
    <property type="entry name" value="Class II aaRS and biotin synthetases, domain 2"/>
    <property type="match status" value="1"/>
</dbReference>
<dbReference type="PRINTS" id="PR01044">
    <property type="entry name" value="TRNASYNTHGA"/>
</dbReference>
<dbReference type="EC" id="6.1.1.14" evidence="9"/>
<dbReference type="FunFam" id="3.30.930.10:FF:000006">
    <property type="entry name" value="Glycine--tRNA ligase alpha subunit"/>
    <property type="match status" value="1"/>
</dbReference>
<dbReference type="HAMAP" id="MF_00254">
    <property type="entry name" value="Gly_tRNA_synth_alpha"/>
    <property type="match status" value="1"/>
</dbReference>
<protein>
    <recommendedName>
        <fullName evidence="8 9">Multifunctional fusion protein</fullName>
    </recommendedName>
    <domain>
        <recommendedName>
            <fullName evidence="9">Glycine--tRNA ligase beta subunit</fullName>
            <ecNumber evidence="9">6.1.1.14</ecNumber>
        </recommendedName>
        <alternativeName>
            <fullName evidence="9">Glycyl-tRNA synthetase beta subunit</fullName>
            <shortName evidence="9">GlyRS</shortName>
        </alternativeName>
    </domain>
    <domain>
        <recommendedName>
            <fullName evidence="8">Glycine--tRNA ligase alpha subunit</fullName>
        </recommendedName>
        <alternativeName>
            <fullName evidence="8">Glycyl-tRNA synthetase alpha subunit</fullName>
        </alternativeName>
    </domain>
</protein>
<gene>
    <name evidence="9" type="primary">glyS</name>
    <name evidence="8" type="synonym">glyQ</name>
    <name evidence="11" type="ORF">ADM99_15975</name>
</gene>
<evidence type="ECO:0000313" key="12">
    <source>
        <dbReference type="Proteomes" id="UP000050430"/>
    </source>
</evidence>
<evidence type="ECO:0000256" key="10">
    <source>
        <dbReference type="SAM" id="MobiDB-lite"/>
    </source>
</evidence>
<dbReference type="Pfam" id="PF02091">
    <property type="entry name" value="tRNA-synt_2e"/>
    <property type="match status" value="1"/>
</dbReference>
<name>A0A0P6XNN6_9CHLR</name>
<dbReference type="OrthoDB" id="9775440at2"/>
<dbReference type="Pfam" id="PF02092">
    <property type="entry name" value="tRNA_synt_2f"/>
    <property type="match status" value="1"/>
</dbReference>
<dbReference type="InterPro" id="IPR045864">
    <property type="entry name" value="aa-tRNA-synth_II/BPL/LPL"/>
</dbReference>
<evidence type="ECO:0000256" key="6">
    <source>
        <dbReference type="ARBA" id="ARBA00023146"/>
    </source>
</evidence>
<evidence type="ECO:0000256" key="5">
    <source>
        <dbReference type="ARBA" id="ARBA00022917"/>
    </source>
</evidence>
<evidence type="ECO:0000256" key="4">
    <source>
        <dbReference type="ARBA" id="ARBA00022840"/>
    </source>
</evidence>
<dbReference type="GO" id="GO:0005829">
    <property type="term" value="C:cytosol"/>
    <property type="evidence" value="ECO:0007669"/>
    <property type="project" value="TreeGrafter"/>
</dbReference>
<keyword evidence="9" id="KW-0963">Cytoplasm</keyword>
<keyword evidence="2 9" id="KW-0436">Ligase</keyword>
<organism evidence="11 12">
    <name type="scientific">Leptolinea tardivitalis</name>
    <dbReference type="NCBI Taxonomy" id="229920"/>
    <lineage>
        <taxon>Bacteria</taxon>
        <taxon>Bacillati</taxon>
        <taxon>Chloroflexota</taxon>
        <taxon>Anaerolineae</taxon>
        <taxon>Anaerolineales</taxon>
        <taxon>Anaerolineaceae</taxon>
        <taxon>Leptolinea</taxon>
    </lineage>
</organism>
<keyword evidence="3 9" id="KW-0547">Nucleotide-binding</keyword>
<dbReference type="GO" id="GO:0005524">
    <property type="term" value="F:ATP binding"/>
    <property type="evidence" value="ECO:0007669"/>
    <property type="project" value="UniProtKB-UniRule"/>
</dbReference>
<keyword evidence="4 9" id="KW-0067">ATP-binding</keyword>
<dbReference type="PANTHER" id="PTHR30075:SF2">
    <property type="entry name" value="GLYCINE--TRNA LIGASE, CHLOROPLASTIC_MITOCHONDRIAL 2"/>
    <property type="match status" value="1"/>
</dbReference>